<sequence length="292" mass="32749">METQERNMPFIKNLASSDRKLRTKSLESLRNFLSARQVASALSPLDVLKLWKGLFYALWMCDRPLPQQALAQDLADLVYVLPTPARGGDNGGEEVAVVAAWLRGFWATMAREWTGIDVLRMDKFLLLVRRVLGASLAWMRVADGEEAGRTKKRRSGGEEKTRKSRWDGKRVDAVIGVLGEFPFVLEEDAKTSRQQEGGESEEKKKGDELTPRFVPVGLKLHALDIWVDEAEKVGLLEDEDEEAKDIVRRITELVDELEKGTTSPAVRIRSKQSLLDDRLPFNNIAGSDAGSE</sequence>
<keyword evidence="4" id="KW-0539">Nucleus</keyword>
<keyword evidence="7" id="KW-1185">Reference proteome</keyword>
<proteinExistence type="inferred from homology"/>
<dbReference type="InterPro" id="IPR010301">
    <property type="entry name" value="RRP1"/>
</dbReference>
<comment type="caution">
    <text evidence="6">The sequence shown here is derived from an EMBL/GenBank/DDBJ whole genome shotgun (WGS) entry which is preliminary data.</text>
</comment>
<comment type="subcellular location">
    <subcellularLocation>
        <location evidence="1">Nucleus</location>
    </subcellularLocation>
</comment>
<accession>A0AA38VZJ4</accession>
<evidence type="ECO:0000256" key="2">
    <source>
        <dbReference type="ARBA" id="ARBA00006374"/>
    </source>
</evidence>
<evidence type="ECO:0000256" key="1">
    <source>
        <dbReference type="ARBA" id="ARBA00004123"/>
    </source>
</evidence>
<name>A0AA38VZJ4_9PEZI</name>
<reference evidence="6" key="1">
    <citation type="submission" date="2022-07" db="EMBL/GenBank/DDBJ databases">
        <title>Fungi with potential for degradation of polypropylene.</title>
        <authorList>
            <person name="Gostincar C."/>
        </authorList>
    </citation>
    <scope>NUCLEOTIDE SEQUENCE</scope>
    <source>
        <strain evidence="6">EXF-13287</strain>
    </source>
</reference>
<dbReference type="AlphaFoldDB" id="A0AA38VZJ4"/>
<dbReference type="GO" id="GO:0030688">
    <property type="term" value="C:preribosome, small subunit precursor"/>
    <property type="evidence" value="ECO:0007669"/>
    <property type="project" value="InterPro"/>
</dbReference>
<evidence type="ECO:0000313" key="6">
    <source>
        <dbReference type="EMBL" id="KAJ9160954.1"/>
    </source>
</evidence>
<feature type="region of interest" description="Disordered" evidence="5">
    <location>
        <begin position="189"/>
        <end position="208"/>
    </location>
</feature>
<dbReference type="PANTHER" id="PTHR13026">
    <property type="entry name" value="NNP-1 PROTEIN NOVEL NUCLEAR PROTEIN 1 NOP52"/>
    <property type="match status" value="1"/>
</dbReference>
<evidence type="ECO:0000256" key="4">
    <source>
        <dbReference type="ARBA" id="ARBA00023242"/>
    </source>
</evidence>
<organism evidence="6 7">
    <name type="scientific">Coniochaeta hoffmannii</name>
    <dbReference type="NCBI Taxonomy" id="91930"/>
    <lineage>
        <taxon>Eukaryota</taxon>
        <taxon>Fungi</taxon>
        <taxon>Dikarya</taxon>
        <taxon>Ascomycota</taxon>
        <taxon>Pezizomycotina</taxon>
        <taxon>Sordariomycetes</taxon>
        <taxon>Sordariomycetidae</taxon>
        <taxon>Coniochaetales</taxon>
        <taxon>Coniochaetaceae</taxon>
        <taxon>Coniochaeta</taxon>
    </lineage>
</organism>
<keyword evidence="3" id="KW-0698">rRNA processing</keyword>
<protein>
    <recommendedName>
        <fullName evidence="8">Nucleolar protein,Nop52-domain-containing protein</fullName>
    </recommendedName>
</protein>
<gene>
    <name evidence="6" type="ORF">NKR19_g2748</name>
</gene>
<evidence type="ECO:0000256" key="3">
    <source>
        <dbReference type="ARBA" id="ARBA00022552"/>
    </source>
</evidence>
<dbReference type="GO" id="GO:0005634">
    <property type="term" value="C:nucleus"/>
    <property type="evidence" value="ECO:0007669"/>
    <property type="project" value="UniProtKB-SubCell"/>
</dbReference>
<evidence type="ECO:0000256" key="5">
    <source>
        <dbReference type="SAM" id="MobiDB-lite"/>
    </source>
</evidence>
<evidence type="ECO:0000313" key="7">
    <source>
        <dbReference type="Proteomes" id="UP001174691"/>
    </source>
</evidence>
<comment type="similarity">
    <text evidence="2">Belongs to the RRP1 family.</text>
</comment>
<dbReference type="EMBL" id="JANBVN010000029">
    <property type="protein sequence ID" value="KAJ9160954.1"/>
    <property type="molecule type" value="Genomic_DNA"/>
</dbReference>
<dbReference type="PANTHER" id="PTHR13026:SF0">
    <property type="entry name" value="RIBOSOMAL RNA PROCESSING 1B"/>
    <property type="match status" value="1"/>
</dbReference>
<evidence type="ECO:0008006" key="8">
    <source>
        <dbReference type="Google" id="ProtNLM"/>
    </source>
</evidence>
<dbReference type="Pfam" id="PF05997">
    <property type="entry name" value="Nop52"/>
    <property type="match status" value="1"/>
</dbReference>
<dbReference type="Proteomes" id="UP001174691">
    <property type="component" value="Unassembled WGS sequence"/>
</dbReference>
<dbReference type="GO" id="GO:0006364">
    <property type="term" value="P:rRNA processing"/>
    <property type="evidence" value="ECO:0007669"/>
    <property type="project" value="UniProtKB-KW"/>
</dbReference>